<dbReference type="GO" id="GO:0016787">
    <property type="term" value="F:hydrolase activity"/>
    <property type="evidence" value="ECO:0007669"/>
    <property type="project" value="UniProtKB-KW"/>
</dbReference>
<comment type="caution">
    <text evidence="5">The sequence shown here is derived from an EMBL/GenBank/DDBJ whole genome shotgun (WGS) entry which is preliminary data.</text>
</comment>
<evidence type="ECO:0000259" key="4">
    <source>
        <dbReference type="PROSITE" id="PS50175"/>
    </source>
</evidence>
<dbReference type="InterPro" id="IPR001995">
    <property type="entry name" value="Peptidase_A2_cat"/>
</dbReference>
<feature type="region of interest" description="Disordered" evidence="2">
    <location>
        <begin position="19"/>
        <end position="38"/>
    </location>
</feature>
<dbReference type="InterPro" id="IPR021109">
    <property type="entry name" value="Peptidase_aspartic_dom_sf"/>
</dbReference>
<sequence>MAPALLLIVPLATVLAAAPPQTRVPPPPPAATQQEAPGATADALGFTDDGLRLSVPVMIGQNGPFRFIVDTGAERTVIARDLATTLALAPGKRVRISAMAGSTGADTYVLPEISIGAETLAEGVRLRGSGIEAPALLAGNLGGQGLVGIDTLQGRAVTIDFAARTMTVVPATKRTKREVFGPGDIVVRARNRAGQLVVTDANYEGHKVRVVIDTGAVVSMGNLALKRLVGDDLAQAQPMTLLSVTGGKLETQFGLVPRFAIGDTGFANLPVAFSDAAPFARLGLTARPALFLGMDALRLFGQVRIDFANHELRFAKPKRAATR</sequence>
<dbReference type="Pfam" id="PF13650">
    <property type="entry name" value="Asp_protease_2"/>
    <property type="match status" value="2"/>
</dbReference>
<dbReference type="RefSeq" id="WP_010406589.1">
    <property type="nucleotide sequence ID" value="NZ_JAWXXV010000001.1"/>
</dbReference>
<dbReference type="Proteomes" id="UP001279660">
    <property type="component" value="Unassembled WGS sequence"/>
</dbReference>
<evidence type="ECO:0000256" key="2">
    <source>
        <dbReference type="SAM" id="MobiDB-lite"/>
    </source>
</evidence>
<gene>
    <name evidence="5" type="ORF">SIL82_18220</name>
</gene>
<dbReference type="PROSITE" id="PS00141">
    <property type="entry name" value="ASP_PROTEASE"/>
    <property type="match status" value="1"/>
</dbReference>
<feature type="signal peptide" evidence="3">
    <location>
        <begin position="1"/>
        <end position="17"/>
    </location>
</feature>
<keyword evidence="1 5" id="KW-0378">Hydrolase</keyword>
<dbReference type="CDD" id="cd05483">
    <property type="entry name" value="retropepsin_like_bacteria"/>
    <property type="match status" value="1"/>
</dbReference>
<dbReference type="InterPro" id="IPR001969">
    <property type="entry name" value="Aspartic_peptidase_AS"/>
</dbReference>
<name>A0ABU4PS07_9SPHN</name>
<dbReference type="EC" id="3.4.23.-" evidence="5"/>
<evidence type="ECO:0000313" key="6">
    <source>
        <dbReference type="Proteomes" id="UP001279660"/>
    </source>
</evidence>
<protein>
    <submittedName>
        <fullName evidence="5">Retropepsin-like aspartic protease</fullName>
        <ecNumber evidence="5">3.4.23.-</ecNumber>
    </submittedName>
</protein>
<evidence type="ECO:0000313" key="5">
    <source>
        <dbReference type="EMBL" id="MDX5986199.1"/>
    </source>
</evidence>
<organism evidence="5 6">
    <name type="scientific">Sphingomonas echinoides</name>
    <dbReference type="NCBI Taxonomy" id="59803"/>
    <lineage>
        <taxon>Bacteria</taxon>
        <taxon>Pseudomonadati</taxon>
        <taxon>Pseudomonadota</taxon>
        <taxon>Alphaproteobacteria</taxon>
        <taxon>Sphingomonadales</taxon>
        <taxon>Sphingomonadaceae</taxon>
        <taxon>Sphingomonas</taxon>
    </lineage>
</organism>
<reference evidence="5 6" key="1">
    <citation type="submission" date="2023-11" db="EMBL/GenBank/DDBJ databases">
        <title>MicrobeMod: A computational toolkit for identifying prokaryotic methylation and restriction-modification with nanopore sequencing.</title>
        <authorList>
            <person name="Crits-Christoph A."/>
            <person name="Kang S.C."/>
            <person name="Lee H."/>
            <person name="Ostrov N."/>
        </authorList>
    </citation>
    <scope>NUCLEOTIDE SEQUENCE [LARGE SCALE GENOMIC DNA]</scope>
    <source>
        <strain evidence="5 6">ATCC 14820</strain>
    </source>
</reference>
<keyword evidence="6" id="KW-1185">Reference proteome</keyword>
<feature type="chain" id="PRO_5045292633" evidence="3">
    <location>
        <begin position="18"/>
        <end position="323"/>
    </location>
</feature>
<keyword evidence="3" id="KW-0732">Signal</keyword>
<dbReference type="PROSITE" id="PS50175">
    <property type="entry name" value="ASP_PROT_RETROV"/>
    <property type="match status" value="1"/>
</dbReference>
<feature type="domain" description="Peptidase A2" evidence="4">
    <location>
        <begin position="65"/>
        <end position="157"/>
    </location>
</feature>
<accession>A0ABU4PS07</accession>
<dbReference type="InterPro" id="IPR034122">
    <property type="entry name" value="Retropepsin-like_bacterial"/>
</dbReference>
<proteinExistence type="predicted"/>
<evidence type="ECO:0000256" key="3">
    <source>
        <dbReference type="SAM" id="SignalP"/>
    </source>
</evidence>
<dbReference type="SUPFAM" id="SSF50630">
    <property type="entry name" value="Acid proteases"/>
    <property type="match status" value="2"/>
</dbReference>
<dbReference type="EMBL" id="JAWXXV010000001">
    <property type="protein sequence ID" value="MDX5986199.1"/>
    <property type="molecule type" value="Genomic_DNA"/>
</dbReference>
<evidence type="ECO:0000256" key="1">
    <source>
        <dbReference type="ARBA" id="ARBA00022801"/>
    </source>
</evidence>
<dbReference type="Gene3D" id="2.40.70.10">
    <property type="entry name" value="Acid Proteases"/>
    <property type="match status" value="2"/>
</dbReference>